<keyword evidence="2" id="KW-1185">Reference proteome</keyword>
<evidence type="ECO:0000313" key="2">
    <source>
        <dbReference type="Proteomes" id="UP001154282"/>
    </source>
</evidence>
<protein>
    <submittedName>
        <fullName evidence="1">Uncharacterized protein</fullName>
    </submittedName>
</protein>
<dbReference type="Proteomes" id="UP001154282">
    <property type="component" value="Unassembled WGS sequence"/>
</dbReference>
<accession>A0AAV0LFT8</accession>
<name>A0AAV0LFT8_9ROSI</name>
<sequence length="19" mass="2259">MGDVWKLLRVIWGNAQSRE</sequence>
<organism evidence="1 2">
    <name type="scientific">Linum tenue</name>
    <dbReference type="NCBI Taxonomy" id="586396"/>
    <lineage>
        <taxon>Eukaryota</taxon>
        <taxon>Viridiplantae</taxon>
        <taxon>Streptophyta</taxon>
        <taxon>Embryophyta</taxon>
        <taxon>Tracheophyta</taxon>
        <taxon>Spermatophyta</taxon>
        <taxon>Magnoliopsida</taxon>
        <taxon>eudicotyledons</taxon>
        <taxon>Gunneridae</taxon>
        <taxon>Pentapetalae</taxon>
        <taxon>rosids</taxon>
        <taxon>fabids</taxon>
        <taxon>Malpighiales</taxon>
        <taxon>Linaceae</taxon>
        <taxon>Linum</taxon>
    </lineage>
</organism>
<evidence type="ECO:0000313" key="1">
    <source>
        <dbReference type="EMBL" id="CAI0433223.1"/>
    </source>
</evidence>
<dbReference type="AlphaFoldDB" id="A0AAV0LFT8"/>
<comment type="caution">
    <text evidence="1">The sequence shown here is derived from an EMBL/GenBank/DDBJ whole genome shotgun (WGS) entry which is preliminary data.</text>
</comment>
<gene>
    <name evidence="1" type="ORF">LITE_LOCUS23751</name>
</gene>
<proteinExistence type="predicted"/>
<reference evidence="1" key="1">
    <citation type="submission" date="2022-08" db="EMBL/GenBank/DDBJ databases">
        <authorList>
            <person name="Gutierrez-Valencia J."/>
        </authorList>
    </citation>
    <scope>NUCLEOTIDE SEQUENCE</scope>
</reference>
<dbReference type="EMBL" id="CAMGYJ010000006">
    <property type="protein sequence ID" value="CAI0433223.1"/>
    <property type="molecule type" value="Genomic_DNA"/>
</dbReference>